<proteinExistence type="predicted"/>
<dbReference type="EMBL" id="JXCE01000068">
    <property type="protein sequence ID" value="KPA42348.1"/>
    <property type="molecule type" value="Genomic_DNA"/>
</dbReference>
<protein>
    <submittedName>
        <fullName evidence="1">Uncharacterized protein</fullName>
    </submittedName>
</protein>
<comment type="caution">
    <text evidence="1">The sequence shown here is derived from an EMBL/GenBank/DDBJ whole genome shotgun (WGS) entry which is preliminary data.</text>
</comment>
<accession>A0A0M9EY86</accession>
<gene>
    <name evidence="1" type="ORF">FLAG1_04776</name>
</gene>
<reference evidence="1 2" key="1">
    <citation type="submission" date="2015-04" db="EMBL/GenBank/DDBJ databases">
        <title>The draft genome sequence of Fusarium langsethiae, a T-2/HT-2 mycotoxin producer.</title>
        <authorList>
            <person name="Lysoe E."/>
            <person name="Divon H.H."/>
            <person name="Terzi V."/>
            <person name="Orru L."/>
            <person name="Lamontanara A."/>
            <person name="Kolseth A.-K."/>
            <person name="Frandsen R.J."/>
            <person name="Nielsen K."/>
            <person name="Thrane U."/>
        </authorList>
    </citation>
    <scope>NUCLEOTIDE SEQUENCE [LARGE SCALE GENOMIC DNA]</scope>
    <source>
        <strain evidence="1 2">Fl201059</strain>
    </source>
</reference>
<name>A0A0M9EY86_FUSLA</name>
<organism evidence="1 2">
    <name type="scientific">Fusarium langsethiae</name>
    <dbReference type="NCBI Taxonomy" id="179993"/>
    <lineage>
        <taxon>Eukaryota</taxon>
        <taxon>Fungi</taxon>
        <taxon>Dikarya</taxon>
        <taxon>Ascomycota</taxon>
        <taxon>Pezizomycotina</taxon>
        <taxon>Sordariomycetes</taxon>
        <taxon>Hypocreomycetidae</taxon>
        <taxon>Hypocreales</taxon>
        <taxon>Nectriaceae</taxon>
        <taxon>Fusarium</taxon>
    </lineage>
</organism>
<dbReference type="AlphaFoldDB" id="A0A0M9EY86"/>
<sequence length="122" mass="14778">MCYFDQTRWTCGFWRWGHFRQQCNKEYRMGETCGLKLVYETKDERDACKLCHDIEKKQRRYDKMWRDVQRWQREGNRNATIERTCGYKRLASKTTGSQNRLTNGTYPELPEQIMLLCSSLLC</sequence>
<keyword evidence="2" id="KW-1185">Reference proteome</keyword>
<evidence type="ECO:0000313" key="2">
    <source>
        <dbReference type="Proteomes" id="UP000037904"/>
    </source>
</evidence>
<dbReference type="Proteomes" id="UP000037904">
    <property type="component" value="Unassembled WGS sequence"/>
</dbReference>
<evidence type="ECO:0000313" key="1">
    <source>
        <dbReference type="EMBL" id="KPA42348.1"/>
    </source>
</evidence>